<dbReference type="OrthoDB" id="980055at2"/>
<dbReference type="KEGG" id="hyl:LPB072_12325"/>
<dbReference type="RefSeq" id="WP_066090130.1">
    <property type="nucleotide sequence ID" value="NZ_CP017476.1"/>
</dbReference>
<name>A0A167HW85_9BURK</name>
<organism evidence="2 5">
    <name type="scientific">Hydrogenophaga crassostreae</name>
    <dbReference type="NCBI Taxonomy" id="1763535"/>
    <lineage>
        <taxon>Bacteria</taxon>
        <taxon>Pseudomonadati</taxon>
        <taxon>Pseudomonadota</taxon>
        <taxon>Betaproteobacteria</taxon>
        <taxon>Burkholderiales</taxon>
        <taxon>Comamonadaceae</taxon>
        <taxon>Hydrogenophaga</taxon>
    </lineage>
</organism>
<dbReference type="STRING" id="1763535.LPB072_12325"/>
<feature type="transmembrane region" description="Helical" evidence="1">
    <location>
        <begin position="12"/>
        <end position="33"/>
    </location>
</feature>
<dbReference type="EMBL" id="CP017476">
    <property type="protein sequence ID" value="AOW13525.1"/>
    <property type="molecule type" value="Genomic_DNA"/>
</dbReference>
<keyword evidence="1" id="KW-0472">Membrane</keyword>
<feature type="transmembrane region" description="Helical" evidence="1">
    <location>
        <begin position="244"/>
        <end position="263"/>
    </location>
</feature>
<feature type="transmembrane region" description="Helical" evidence="1">
    <location>
        <begin position="60"/>
        <end position="93"/>
    </location>
</feature>
<dbReference type="InterPro" id="IPR018688">
    <property type="entry name" value="PpoB2-like"/>
</dbReference>
<evidence type="ECO:0000313" key="5">
    <source>
        <dbReference type="Proteomes" id="UP000185680"/>
    </source>
</evidence>
<gene>
    <name evidence="2" type="ORF">LPB072_12325</name>
    <name evidence="3" type="ORF">LPB72_10945</name>
</gene>
<evidence type="ECO:0000313" key="4">
    <source>
        <dbReference type="Proteomes" id="UP000185657"/>
    </source>
</evidence>
<sequence>MNTMPHWKSAATARHAPVWIGMAAVGAASWLYLVQMDAGMAVVGGQAIEPGEMAMQGRGFGVLLATFAMWAVMMVAMMLPTVVPSTVLFSHLAGKRNARNSNRATAVYVVGYSAAWIVFAAPAAAFQWALTSSSLLDPLAQSTSMAMSAAILLAAGLYQFSPLKTACLSKCRSPLHFFMAKWRDGVGGALALGFQHGGYCVGCCWALMAVMFVVGAMNLVWMGALTALVLSEKVIPPAWQVDRITGAALVFSGVWLGVGALAGI</sequence>
<reference evidence="2 5" key="2">
    <citation type="submission" date="2016-10" db="EMBL/GenBank/DDBJ databases">
        <title>Hydorgenophaga sp. LPB0072 isolated from gastropod.</title>
        <authorList>
            <person name="Kim E."/>
            <person name="Yi H."/>
        </authorList>
    </citation>
    <scope>NUCLEOTIDE SEQUENCE [LARGE SCALE GENOMIC DNA]</scope>
    <source>
        <strain evidence="2 5">LPB0072</strain>
    </source>
</reference>
<dbReference type="Proteomes" id="UP000185657">
    <property type="component" value="Unassembled WGS sequence"/>
</dbReference>
<protein>
    <recommendedName>
        <fullName evidence="6">Metal-binding protein</fullName>
    </recommendedName>
</protein>
<evidence type="ECO:0000256" key="1">
    <source>
        <dbReference type="SAM" id="Phobius"/>
    </source>
</evidence>
<dbReference type="EMBL" id="LVWD01000013">
    <property type="protein sequence ID" value="OAD41815.1"/>
    <property type="molecule type" value="Genomic_DNA"/>
</dbReference>
<keyword evidence="1" id="KW-0812">Transmembrane</keyword>
<proteinExistence type="predicted"/>
<evidence type="ECO:0000313" key="2">
    <source>
        <dbReference type="EMBL" id="AOW13525.1"/>
    </source>
</evidence>
<keyword evidence="4" id="KW-1185">Reference proteome</keyword>
<feature type="transmembrane region" description="Helical" evidence="1">
    <location>
        <begin position="199"/>
        <end position="224"/>
    </location>
</feature>
<reference evidence="3 4" key="1">
    <citation type="submission" date="2016-02" db="EMBL/GenBank/DDBJ databases">
        <title>Draft genome sequence of Hydrogenophaga sp. LPB0072.</title>
        <authorList>
            <person name="Shin S.-K."/>
            <person name="Yi H."/>
        </authorList>
    </citation>
    <scope>NUCLEOTIDE SEQUENCE [LARGE SCALE GENOMIC DNA]</scope>
    <source>
        <strain evidence="3 4">LPB0072</strain>
    </source>
</reference>
<dbReference type="Proteomes" id="UP000185680">
    <property type="component" value="Chromosome"/>
</dbReference>
<dbReference type="AlphaFoldDB" id="A0A167HW85"/>
<keyword evidence="1" id="KW-1133">Transmembrane helix</keyword>
<evidence type="ECO:0000313" key="3">
    <source>
        <dbReference type="EMBL" id="OAD41815.1"/>
    </source>
</evidence>
<accession>A0A167HW85</accession>
<evidence type="ECO:0008006" key="6">
    <source>
        <dbReference type="Google" id="ProtNLM"/>
    </source>
</evidence>
<dbReference type="Pfam" id="PF09948">
    <property type="entry name" value="PpoB2"/>
    <property type="match status" value="1"/>
</dbReference>
<feature type="transmembrane region" description="Helical" evidence="1">
    <location>
        <begin position="142"/>
        <end position="160"/>
    </location>
</feature>
<feature type="transmembrane region" description="Helical" evidence="1">
    <location>
        <begin position="105"/>
        <end position="130"/>
    </location>
</feature>